<dbReference type="KEGG" id="dpa:109545657"/>
<dbReference type="CDD" id="cd23805">
    <property type="entry name" value="UBCc_UBE2T"/>
    <property type="match status" value="1"/>
</dbReference>
<dbReference type="PANTHER" id="PTHR24067">
    <property type="entry name" value="UBIQUITIN-CONJUGATING ENZYME E2"/>
    <property type="match status" value="1"/>
</dbReference>
<dbReference type="InterPro" id="IPR050113">
    <property type="entry name" value="Ub_conjugating_enzyme"/>
</dbReference>
<dbReference type="PROSITE" id="PS00183">
    <property type="entry name" value="UBC_1"/>
    <property type="match status" value="1"/>
</dbReference>
<dbReference type="AlphaFoldDB" id="N6SYJ3"/>
<dbReference type="SUPFAM" id="SSF54495">
    <property type="entry name" value="UBC-like"/>
    <property type="match status" value="1"/>
</dbReference>
<dbReference type="PROSITE" id="PS50127">
    <property type="entry name" value="UBC_2"/>
    <property type="match status" value="1"/>
</dbReference>
<dbReference type="InterPro" id="IPR016135">
    <property type="entry name" value="UBQ-conjugating_enzyme/RWD"/>
</dbReference>
<reference evidence="14" key="2">
    <citation type="submission" date="2024-08" db="UniProtKB">
        <authorList>
            <consortium name="EnsemblMetazoa"/>
        </authorList>
    </citation>
    <scope>IDENTIFICATION</scope>
</reference>
<dbReference type="FunFam" id="3.10.110.10:FF:000041">
    <property type="entry name" value="Ubiquitin-conjugating enzyme E2 T"/>
    <property type="match status" value="1"/>
</dbReference>
<dbReference type="EMBL" id="KB741293">
    <property type="protein sequence ID" value="ENN70278.1"/>
    <property type="molecule type" value="Genomic_DNA"/>
</dbReference>
<dbReference type="OMA" id="CMDLLNM"/>
<evidence type="ECO:0000256" key="10">
    <source>
        <dbReference type="PROSITE-ProRule" id="PRU10133"/>
    </source>
</evidence>
<evidence type="ECO:0000256" key="5">
    <source>
        <dbReference type="ARBA" id="ARBA00022840"/>
    </source>
</evidence>
<evidence type="ECO:0000256" key="3">
    <source>
        <dbReference type="ARBA" id="ARBA00022741"/>
    </source>
</evidence>
<keyword evidence="3 11" id="KW-0547">Nucleotide-binding</keyword>
<accession>N6SYJ3</accession>
<evidence type="ECO:0000256" key="8">
    <source>
        <dbReference type="ARBA" id="ARBA00077509"/>
    </source>
</evidence>
<feature type="non-terminal residue" evidence="13">
    <location>
        <position position="1"/>
    </location>
</feature>
<gene>
    <name evidence="14" type="primary">109545657</name>
    <name evidence="13" type="ORF">YQE_13061</name>
</gene>
<protein>
    <recommendedName>
        <fullName evidence="6">Ubiquitin-conjugating enzyme E2 T</fullName>
        <ecNumber evidence="1">2.3.2.23</ecNumber>
    </recommendedName>
    <alternativeName>
        <fullName evidence="7">E2 ubiquitin-conjugating enzyme T</fullName>
    </alternativeName>
    <alternativeName>
        <fullName evidence="9">Ubiquitin carrier protein T</fullName>
    </alternativeName>
    <alternativeName>
        <fullName evidence="8">Ubiquitin-protein ligase T</fullName>
    </alternativeName>
</protein>
<comment type="similarity">
    <text evidence="11">Belongs to the ubiquitin-conjugating enzyme family.</text>
</comment>
<dbReference type="EnsemblMetazoa" id="XM_019916469.1">
    <property type="protein sequence ID" value="XP_019772028.1"/>
    <property type="gene ID" value="LOC109545657"/>
</dbReference>
<evidence type="ECO:0000256" key="7">
    <source>
        <dbReference type="ARBA" id="ARBA00076317"/>
    </source>
</evidence>
<evidence type="ECO:0000256" key="9">
    <source>
        <dbReference type="ARBA" id="ARBA00082133"/>
    </source>
</evidence>
<dbReference type="EC" id="2.3.2.23" evidence="1"/>
<keyword evidence="15" id="KW-1185">Reference proteome</keyword>
<dbReference type="Pfam" id="PF00179">
    <property type="entry name" value="UQ_con"/>
    <property type="match status" value="1"/>
</dbReference>
<dbReference type="GO" id="GO:0005524">
    <property type="term" value="F:ATP binding"/>
    <property type="evidence" value="ECO:0007669"/>
    <property type="project" value="UniProtKB-UniRule"/>
</dbReference>
<evidence type="ECO:0000256" key="6">
    <source>
        <dbReference type="ARBA" id="ARBA00072440"/>
    </source>
</evidence>
<proteinExistence type="inferred from homology"/>
<feature type="domain" description="UBC core" evidence="12">
    <location>
        <begin position="2"/>
        <end position="152"/>
    </location>
</feature>
<dbReference type="InterPro" id="IPR023313">
    <property type="entry name" value="UBQ-conjugating_AS"/>
</dbReference>
<evidence type="ECO:0000256" key="2">
    <source>
        <dbReference type="ARBA" id="ARBA00022679"/>
    </source>
</evidence>
<evidence type="ECO:0000259" key="12">
    <source>
        <dbReference type="PROSITE" id="PS50127"/>
    </source>
</evidence>
<dbReference type="SMART" id="SM00212">
    <property type="entry name" value="UBCc"/>
    <property type="match status" value="1"/>
</dbReference>
<evidence type="ECO:0000256" key="1">
    <source>
        <dbReference type="ARBA" id="ARBA00012486"/>
    </source>
</evidence>
<keyword evidence="2" id="KW-0808">Transferase</keyword>
<feature type="active site" description="Glycyl thioester intermediate" evidence="10">
    <location>
        <position position="86"/>
    </location>
</feature>
<dbReference type="GO" id="GO:0061631">
    <property type="term" value="F:ubiquitin conjugating enzyme activity"/>
    <property type="evidence" value="ECO:0007669"/>
    <property type="project" value="UniProtKB-EC"/>
</dbReference>
<evidence type="ECO:0000256" key="4">
    <source>
        <dbReference type="ARBA" id="ARBA00022786"/>
    </source>
</evidence>
<dbReference type="InterPro" id="IPR000608">
    <property type="entry name" value="UBC"/>
</dbReference>
<name>N6SYJ3_DENPD</name>
<dbReference type="OrthoDB" id="9978460at2759"/>
<keyword evidence="5 11" id="KW-0067">ATP-binding</keyword>
<reference evidence="13 15" key="1">
    <citation type="journal article" date="2013" name="Genome Biol.">
        <title>Draft genome of the mountain pine beetle, Dendroctonus ponderosae Hopkins, a major forest pest.</title>
        <authorList>
            <person name="Keeling C.I."/>
            <person name="Yuen M.M."/>
            <person name="Liao N.Y."/>
            <person name="Docking T.R."/>
            <person name="Chan S.K."/>
            <person name="Taylor G.A."/>
            <person name="Palmquist D.L."/>
            <person name="Jackman S.D."/>
            <person name="Nguyen A."/>
            <person name="Li M."/>
            <person name="Henderson H."/>
            <person name="Janes J.K."/>
            <person name="Zhao Y."/>
            <person name="Pandoh P."/>
            <person name="Moore R."/>
            <person name="Sperling F.A."/>
            <person name="Huber D.P."/>
            <person name="Birol I."/>
            <person name="Jones S.J."/>
            <person name="Bohlmann J."/>
        </authorList>
    </citation>
    <scope>NUCLEOTIDE SEQUENCE</scope>
</reference>
<dbReference type="Proteomes" id="UP000019118">
    <property type="component" value="Unassembled WGS sequence"/>
</dbReference>
<evidence type="ECO:0000313" key="14">
    <source>
        <dbReference type="EnsemblMetazoa" id="XP_019772028.1"/>
    </source>
</evidence>
<dbReference type="HOGENOM" id="CLU_030988_13_2_1"/>
<keyword evidence="4 11" id="KW-0833">Ubl conjugation pathway</keyword>
<evidence type="ECO:0000313" key="13">
    <source>
        <dbReference type="EMBL" id="ENN70278.1"/>
    </source>
</evidence>
<evidence type="ECO:0000313" key="15">
    <source>
        <dbReference type="Proteomes" id="UP000019118"/>
    </source>
</evidence>
<sequence>MIKHVRLGRELAKLATSDSKDICVFPKDDKLDVLEAQIVGPEKSPYQGGIFKLEVIVPDAYPIMPPSIKFLTKVYHPNIDDSGRICLDLIKMPPKGNWRPTIGIEALLIAVRMLLESPNPEDPLMADIAEEYQRNNSSFLRKAKDYTKKYACAVKQQR</sequence>
<dbReference type="Gene3D" id="3.10.110.10">
    <property type="entry name" value="Ubiquitin Conjugating Enzyme"/>
    <property type="match status" value="1"/>
</dbReference>
<organism evidence="13">
    <name type="scientific">Dendroctonus ponderosae</name>
    <name type="common">Mountain pine beetle</name>
    <dbReference type="NCBI Taxonomy" id="77166"/>
    <lineage>
        <taxon>Eukaryota</taxon>
        <taxon>Metazoa</taxon>
        <taxon>Ecdysozoa</taxon>
        <taxon>Arthropoda</taxon>
        <taxon>Hexapoda</taxon>
        <taxon>Insecta</taxon>
        <taxon>Pterygota</taxon>
        <taxon>Neoptera</taxon>
        <taxon>Endopterygota</taxon>
        <taxon>Coleoptera</taxon>
        <taxon>Polyphaga</taxon>
        <taxon>Cucujiformia</taxon>
        <taxon>Curculionidae</taxon>
        <taxon>Scolytinae</taxon>
        <taxon>Dendroctonus</taxon>
    </lineage>
</organism>
<evidence type="ECO:0000256" key="11">
    <source>
        <dbReference type="RuleBase" id="RU362109"/>
    </source>
</evidence>